<comment type="caution">
    <text evidence="1">The sequence shown here is derived from an EMBL/GenBank/DDBJ whole genome shotgun (WGS) entry which is preliminary data.</text>
</comment>
<reference evidence="1" key="1">
    <citation type="submission" date="2020-10" db="EMBL/GenBank/DDBJ databases">
        <authorList>
            <person name="Gilroy R."/>
        </authorList>
    </citation>
    <scope>NUCLEOTIDE SEQUENCE</scope>
    <source>
        <strain evidence="1">ChiHjej12B11-7776</strain>
    </source>
</reference>
<dbReference type="PANTHER" id="PTHR43434">
    <property type="entry name" value="PHOSPHOGLYCOLATE PHOSPHATASE"/>
    <property type="match status" value="1"/>
</dbReference>
<dbReference type="AlphaFoldDB" id="A0A9D1MXU8"/>
<dbReference type="InterPro" id="IPR023214">
    <property type="entry name" value="HAD_sf"/>
</dbReference>
<keyword evidence="1" id="KW-0378">Hydrolase</keyword>
<dbReference type="PANTHER" id="PTHR43434:SF20">
    <property type="entry name" value="5'-NUCLEOTIDASE"/>
    <property type="match status" value="1"/>
</dbReference>
<evidence type="ECO:0000313" key="2">
    <source>
        <dbReference type="Proteomes" id="UP000886852"/>
    </source>
</evidence>
<evidence type="ECO:0000313" key="1">
    <source>
        <dbReference type="EMBL" id="HIU91036.1"/>
    </source>
</evidence>
<dbReference type="Proteomes" id="UP000886852">
    <property type="component" value="Unassembled WGS sequence"/>
</dbReference>
<dbReference type="EMBL" id="DVOC01000058">
    <property type="protein sequence ID" value="HIU91036.1"/>
    <property type="molecule type" value="Genomic_DNA"/>
</dbReference>
<accession>A0A9D1MXU8</accession>
<dbReference type="Gene3D" id="3.40.50.1000">
    <property type="entry name" value="HAD superfamily/HAD-like"/>
    <property type="match status" value="1"/>
</dbReference>
<dbReference type="InterPro" id="IPR041492">
    <property type="entry name" value="HAD_2"/>
</dbReference>
<dbReference type="InterPro" id="IPR036412">
    <property type="entry name" value="HAD-like_sf"/>
</dbReference>
<dbReference type="Pfam" id="PF13419">
    <property type="entry name" value="HAD_2"/>
    <property type="match status" value="1"/>
</dbReference>
<gene>
    <name evidence="1" type="ORF">IAC72_03405</name>
</gene>
<reference evidence="1" key="2">
    <citation type="journal article" date="2021" name="PeerJ">
        <title>Extensive microbial diversity within the chicken gut microbiome revealed by metagenomics and culture.</title>
        <authorList>
            <person name="Gilroy R."/>
            <person name="Ravi A."/>
            <person name="Getino M."/>
            <person name="Pursley I."/>
            <person name="Horton D.L."/>
            <person name="Alikhan N.F."/>
            <person name="Baker D."/>
            <person name="Gharbi K."/>
            <person name="Hall N."/>
            <person name="Watson M."/>
            <person name="Adriaenssens E.M."/>
            <person name="Foster-Nyarko E."/>
            <person name="Jarju S."/>
            <person name="Secka A."/>
            <person name="Antonio M."/>
            <person name="Oren A."/>
            <person name="Chaudhuri R.R."/>
            <person name="La Ragione R."/>
            <person name="Hildebrand F."/>
            <person name="Pallen M.J."/>
        </authorList>
    </citation>
    <scope>NUCLEOTIDE SEQUENCE</scope>
    <source>
        <strain evidence="1">ChiHjej12B11-7776</strain>
    </source>
</reference>
<name>A0A9D1MXU8_9BACT</name>
<dbReference type="InterPro" id="IPR050155">
    <property type="entry name" value="HAD-like_hydrolase_sf"/>
</dbReference>
<dbReference type="SFLD" id="SFLDG01129">
    <property type="entry name" value="C1.5:_HAD__Beta-PGM__Phosphata"/>
    <property type="match status" value="1"/>
</dbReference>
<organism evidence="1 2">
    <name type="scientific">Candidatus Fimimonas merdipullorum</name>
    <dbReference type="NCBI Taxonomy" id="2840822"/>
    <lineage>
        <taxon>Bacteria</taxon>
        <taxon>Pseudomonadati</taxon>
        <taxon>Myxococcota</taxon>
        <taxon>Myxococcia</taxon>
        <taxon>Myxococcales</taxon>
        <taxon>Cystobacterineae</taxon>
        <taxon>Myxococcaceae</taxon>
        <taxon>Myxococcaceae incertae sedis</taxon>
        <taxon>Candidatus Fimimonas</taxon>
    </lineage>
</organism>
<sequence>MKYKYVILDFDGTLADTAEGIYHTFTKVLTILGKQVPDDLSAHIGPPLEYSYRLLAGDDAEKAIALHRQVFAEDEAYKMSRLYDGVEDMLQKLAAAGCVLSVASSKYQPHADKSIRYFHIEKYLCKVYGQNEKRGFKQEVLRQLIADSGWQKDSCIMVGDTCYDVEGALANGIDAMAVTYGFGQLRQLSRCGAKYMANSPRQVAEILLGEK</sequence>
<dbReference type="GO" id="GO:0005829">
    <property type="term" value="C:cytosol"/>
    <property type="evidence" value="ECO:0007669"/>
    <property type="project" value="TreeGrafter"/>
</dbReference>
<dbReference type="SUPFAM" id="SSF56784">
    <property type="entry name" value="HAD-like"/>
    <property type="match status" value="1"/>
</dbReference>
<dbReference type="InterPro" id="IPR023198">
    <property type="entry name" value="PGP-like_dom2"/>
</dbReference>
<dbReference type="SFLD" id="SFLDS00003">
    <property type="entry name" value="Haloacid_Dehalogenase"/>
    <property type="match status" value="1"/>
</dbReference>
<dbReference type="Gene3D" id="1.10.150.240">
    <property type="entry name" value="Putative phosphatase, domain 2"/>
    <property type="match status" value="1"/>
</dbReference>
<protein>
    <submittedName>
        <fullName evidence="1">HAD hydrolase-like protein</fullName>
    </submittedName>
</protein>
<proteinExistence type="predicted"/>
<dbReference type="GO" id="GO:0004713">
    <property type="term" value="F:protein tyrosine kinase activity"/>
    <property type="evidence" value="ECO:0007669"/>
    <property type="project" value="TreeGrafter"/>
</dbReference>
<dbReference type="GO" id="GO:0016787">
    <property type="term" value="F:hydrolase activity"/>
    <property type="evidence" value="ECO:0007669"/>
    <property type="project" value="UniProtKB-KW"/>
</dbReference>